<dbReference type="KEGG" id="spar:SPRG_03053"/>
<organism evidence="3 4">
    <name type="scientific">Saprolegnia parasitica (strain CBS 223.65)</name>
    <dbReference type="NCBI Taxonomy" id="695850"/>
    <lineage>
        <taxon>Eukaryota</taxon>
        <taxon>Sar</taxon>
        <taxon>Stramenopiles</taxon>
        <taxon>Oomycota</taxon>
        <taxon>Saprolegniomycetes</taxon>
        <taxon>Saprolegniales</taxon>
        <taxon>Saprolegniaceae</taxon>
        <taxon>Saprolegnia</taxon>
    </lineage>
</organism>
<protein>
    <recommendedName>
        <fullName evidence="5">EF-hand domain-containing protein</fullName>
    </recommendedName>
</protein>
<accession>A0A067CPF1</accession>
<feature type="compositionally biased region" description="Basic and acidic residues" evidence="2">
    <location>
        <begin position="27"/>
        <end position="45"/>
    </location>
</feature>
<evidence type="ECO:0000313" key="3">
    <source>
        <dbReference type="EMBL" id="KDO32579.1"/>
    </source>
</evidence>
<keyword evidence="1" id="KW-0175">Coiled coil</keyword>
<feature type="region of interest" description="Disordered" evidence="2">
    <location>
        <begin position="956"/>
        <end position="990"/>
    </location>
</feature>
<feature type="compositionally biased region" description="Basic and acidic residues" evidence="2">
    <location>
        <begin position="1"/>
        <end position="10"/>
    </location>
</feature>
<feature type="region of interest" description="Disordered" evidence="2">
    <location>
        <begin position="927"/>
        <end position="946"/>
    </location>
</feature>
<feature type="compositionally biased region" description="Low complexity" evidence="2">
    <location>
        <begin position="968"/>
        <end position="982"/>
    </location>
</feature>
<dbReference type="OrthoDB" id="261426at2759"/>
<dbReference type="OMA" id="HEADTHN"/>
<dbReference type="RefSeq" id="XP_012197024.1">
    <property type="nucleotide sequence ID" value="XM_012341634.1"/>
</dbReference>
<evidence type="ECO:0008006" key="5">
    <source>
        <dbReference type="Google" id="ProtNLM"/>
    </source>
</evidence>
<feature type="coiled-coil region" evidence="1">
    <location>
        <begin position="144"/>
        <end position="178"/>
    </location>
</feature>
<proteinExistence type="predicted"/>
<keyword evidence="4" id="KW-1185">Reference proteome</keyword>
<dbReference type="VEuPathDB" id="FungiDB:SPRG_03053"/>
<dbReference type="GO" id="GO:0005737">
    <property type="term" value="C:cytoplasm"/>
    <property type="evidence" value="ECO:0007669"/>
    <property type="project" value="TreeGrafter"/>
</dbReference>
<evidence type="ECO:0000256" key="1">
    <source>
        <dbReference type="SAM" id="Coils"/>
    </source>
</evidence>
<evidence type="ECO:0000256" key="2">
    <source>
        <dbReference type="SAM" id="MobiDB-lite"/>
    </source>
</evidence>
<reference evidence="3 4" key="1">
    <citation type="journal article" date="2013" name="PLoS Genet.">
        <title>Distinctive expansion of potential virulence genes in the genome of the oomycete fish pathogen Saprolegnia parasitica.</title>
        <authorList>
            <person name="Jiang R.H."/>
            <person name="de Bruijn I."/>
            <person name="Haas B.J."/>
            <person name="Belmonte R."/>
            <person name="Lobach L."/>
            <person name="Christie J."/>
            <person name="van den Ackerveken G."/>
            <person name="Bottin A."/>
            <person name="Bulone V."/>
            <person name="Diaz-Moreno S.M."/>
            <person name="Dumas B."/>
            <person name="Fan L."/>
            <person name="Gaulin E."/>
            <person name="Govers F."/>
            <person name="Grenville-Briggs L.J."/>
            <person name="Horner N.R."/>
            <person name="Levin J.Z."/>
            <person name="Mammella M."/>
            <person name="Meijer H.J."/>
            <person name="Morris P."/>
            <person name="Nusbaum C."/>
            <person name="Oome S."/>
            <person name="Phillips A.J."/>
            <person name="van Rooyen D."/>
            <person name="Rzeszutek E."/>
            <person name="Saraiva M."/>
            <person name="Secombes C.J."/>
            <person name="Seidl M.F."/>
            <person name="Snel B."/>
            <person name="Stassen J.H."/>
            <person name="Sykes S."/>
            <person name="Tripathy S."/>
            <person name="van den Berg H."/>
            <person name="Vega-Arreguin J.C."/>
            <person name="Wawra S."/>
            <person name="Young S.K."/>
            <person name="Zeng Q."/>
            <person name="Dieguez-Uribeondo J."/>
            <person name="Russ C."/>
            <person name="Tyler B.M."/>
            <person name="van West P."/>
        </authorList>
    </citation>
    <scope>NUCLEOTIDE SEQUENCE [LARGE SCALE GENOMIC DNA]</scope>
    <source>
        <strain evidence="3 4">CBS 223.65</strain>
    </source>
</reference>
<dbReference type="Proteomes" id="UP000030745">
    <property type="component" value="Unassembled WGS sequence"/>
</dbReference>
<dbReference type="AlphaFoldDB" id="A0A067CPF1"/>
<gene>
    <name evidence="3" type="ORF">SPRG_03053</name>
</gene>
<dbReference type="STRING" id="695850.A0A067CPF1"/>
<feature type="region of interest" description="Disordered" evidence="2">
    <location>
        <begin position="1055"/>
        <end position="1079"/>
    </location>
</feature>
<dbReference type="PANTHER" id="PTHR16306">
    <property type="entry name" value="TRANSLIN-ASSOCIATED FACTOR X-INTERACTING PROTEIN 1"/>
    <property type="match status" value="1"/>
</dbReference>
<feature type="region of interest" description="Disordered" evidence="2">
    <location>
        <begin position="431"/>
        <end position="453"/>
    </location>
</feature>
<dbReference type="GeneID" id="24125586"/>
<dbReference type="PANTHER" id="PTHR16306:SF0">
    <property type="entry name" value="TRANSLIN-ASSOCIATED FACTOR X-INTERACTING PROTEIN 1"/>
    <property type="match status" value="1"/>
</dbReference>
<name>A0A067CPF1_SAPPC</name>
<sequence length="1247" mass="140935">MTRSADDESLPRLALPPPTQPSQLFERSSKRWRDPTSLSAREREKPSLVMFRTKPSVFSPVDATHHEMLGHVVAAFDADTAHTCLRPVDKLYWYFGVLQQLAQADSPVRTVLQHIHDILCAAIYTTDTPTRGFEFCHLLRQVNNEPLETELANVTIELKQAKAQHVYKKQRARDLQAEIGRAKTHQAELQGQLANVKRAVTAEDNLYEQLLNDEAAIDARIAAARTNYDEAKSISVELTTKSSVVQDECQSTLKSLHEQTLKDKLDQAMLASVHSLKTEYAHLLETSRSIEYKVAELKAQLVADHATIDNIQESLRLAEIEKAELAEGTLDLQRSHSPRPSWENVFHFLPEVAYVDPKNHTAWSTKTLILSNKNGLVGRSQRFVNEMCHWLQRIQGDCGISLELARLTNQTEDARLELNSLQNHMELLMRKEKKKKKQPSSPGSPASKKSHAKANFVAAVHTVSAVRRASLSDAAIDPPAKEYILALGSTPEVPQFLRHTGKVRNRHMAKTELERIIRTVWTGKRVKEAHMGNRIALDDYLYEVLKSKFGIQTIVAEWGYNILHSLKLYSWDSEVDLFLLSLTGAVSEVIYEDQEAMLSACRLVLLRLNESYLDATWKTEPKRLFLKDALLTLHNFFPLKTPLQLKSIEKALIFERLRPKDKVHMASDEAMVLLDDLLPTKPKPKRGYFLKTLRTQHFKEIQDYLALLERKLHEADTHNTGRVEIERIKRAMQALDPSVSNEWTGECILRGIPKRLVGHVDLSSVVEYRCFLKKMNQGLMKHSQNFCPNADIVSFHSGPRHCAFNGLSAIYPSPQDTTFQCVIVMQHDGGGNAAMRTLLTASSLPQANGMFSTTNATYGQRQVAPPVEPAPRAWPLAVHNDPDIEQLDADGMYIVCRICSELDKARNGSRIVRMNAPFRVAAWERHKARNSAHKQSESATEPTPYADLMASYPDIVPQGVAPKPRMIAPSSAPRAQSQAQHSTYTNNGHHQAQLQPVLNMQAANFMPQGYAPQMPQQMQQQMQQQHLAPQPHQAMPPQTLVQQPSADATTHMHPIVPIKRPLPPPSEPSSRKKKKEKPIAGCMGREMVGSCPGAIPFEKCQTVQAHLKAFQRFIIPAPTFGIYYNEETQWYQVYSRACAREPMLNRRPSRGQACEACYQLYSDRQRLMWKRITNMEGLLGAIETIKATSHAEMDTSVLVRFLQGKACLYTAEGLQVRQTSKKALEYLTERRRLLEDLEFRTSGTQLI</sequence>
<dbReference type="EMBL" id="KK583195">
    <property type="protein sequence ID" value="KDO32579.1"/>
    <property type="molecule type" value="Genomic_DNA"/>
</dbReference>
<feature type="region of interest" description="Disordered" evidence="2">
    <location>
        <begin position="1"/>
        <end position="45"/>
    </location>
</feature>
<evidence type="ECO:0000313" key="4">
    <source>
        <dbReference type="Proteomes" id="UP000030745"/>
    </source>
</evidence>